<dbReference type="Gene3D" id="4.10.60.10">
    <property type="entry name" value="Zinc finger, CCHC-type"/>
    <property type="match status" value="1"/>
</dbReference>
<evidence type="ECO:0000256" key="1">
    <source>
        <dbReference type="PROSITE-ProRule" id="PRU00047"/>
    </source>
</evidence>
<accession>A0A8D8AIV2</accession>
<name>A0A8D8AIV2_CULPI</name>
<evidence type="ECO:0000259" key="3">
    <source>
        <dbReference type="PROSITE" id="PS50158"/>
    </source>
</evidence>
<feature type="compositionally biased region" description="Polar residues" evidence="2">
    <location>
        <begin position="214"/>
        <end position="225"/>
    </location>
</feature>
<feature type="region of interest" description="Disordered" evidence="2">
    <location>
        <begin position="214"/>
        <end position="254"/>
    </location>
</feature>
<proteinExistence type="predicted"/>
<organism evidence="4">
    <name type="scientific">Culex pipiens</name>
    <name type="common">House mosquito</name>
    <dbReference type="NCBI Taxonomy" id="7175"/>
    <lineage>
        <taxon>Eukaryota</taxon>
        <taxon>Metazoa</taxon>
        <taxon>Ecdysozoa</taxon>
        <taxon>Arthropoda</taxon>
        <taxon>Hexapoda</taxon>
        <taxon>Insecta</taxon>
        <taxon>Pterygota</taxon>
        <taxon>Neoptera</taxon>
        <taxon>Endopterygota</taxon>
        <taxon>Diptera</taxon>
        <taxon>Nematocera</taxon>
        <taxon>Culicoidea</taxon>
        <taxon>Culicidae</taxon>
        <taxon>Culicinae</taxon>
        <taxon>Culicini</taxon>
        <taxon>Culex</taxon>
        <taxon>Culex</taxon>
    </lineage>
</organism>
<feature type="compositionally biased region" description="Basic and acidic residues" evidence="2">
    <location>
        <begin position="294"/>
        <end position="305"/>
    </location>
</feature>
<reference evidence="4" key="1">
    <citation type="submission" date="2021-05" db="EMBL/GenBank/DDBJ databases">
        <authorList>
            <person name="Alioto T."/>
            <person name="Alioto T."/>
            <person name="Gomez Garrido J."/>
        </authorList>
    </citation>
    <scope>NUCLEOTIDE SEQUENCE</scope>
</reference>
<dbReference type="SMART" id="SM00343">
    <property type="entry name" value="ZnF_C2HC"/>
    <property type="match status" value="2"/>
</dbReference>
<dbReference type="InterPro" id="IPR001878">
    <property type="entry name" value="Znf_CCHC"/>
</dbReference>
<evidence type="ECO:0000256" key="2">
    <source>
        <dbReference type="SAM" id="MobiDB-lite"/>
    </source>
</evidence>
<keyword evidence="1" id="KW-0479">Metal-binding</keyword>
<dbReference type="GO" id="GO:0008270">
    <property type="term" value="F:zinc ion binding"/>
    <property type="evidence" value="ECO:0007669"/>
    <property type="project" value="UniProtKB-KW"/>
</dbReference>
<feature type="domain" description="CCHC-type" evidence="3">
    <location>
        <begin position="281"/>
        <end position="294"/>
    </location>
</feature>
<evidence type="ECO:0000313" key="4">
    <source>
        <dbReference type="EMBL" id="CAG6456634.1"/>
    </source>
</evidence>
<dbReference type="GO" id="GO:0003676">
    <property type="term" value="F:nucleic acid binding"/>
    <property type="evidence" value="ECO:0007669"/>
    <property type="project" value="InterPro"/>
</dbReference>
<dbReference type="SUPFAM" id="SSF57756">
    <property type="entry name" value="Retrovirus zinc finger-like domains"/>
    <property type="match status" value="1"/>
</dbReference>
<dbReference type="AlphaFoldDB" id="A0A8D8AIV2"/>
<sequence>MTAMSFASLQITECKPSEGEEDISKKAFEQWRSVLESAMKIAGIEEEDAKSNVFKMKAGSKLMDVLEGVPDNGAPDEDQFPYSNAMFKLEQHFSSRDFVLLRRQKLRAMVQGDGESDFVYVKRLVSGAKQCSYGRDMVMEVVADIIQINASNPEVRKAARKLVRKKDSTLSDLLSKIQELDLGKQSEELYNKSHPNIESRAEVAVVARGRQNSSYRPTYSYSNNRPGIRQGPLSNRGRTNFPRGRGGNQKFSRSKRFSTPCWRCTSSFHQPHNCNSIDKVCFNCNVRGHLERACSSKDKNKRDADSESGGPAPKIRKVDAVPVNGKPDDEKSVSDEN</sequence>
<dbReference type="EMBL" id="HBUE01251751">
    <property type="protein sequence ID" value="CAG6554663.1"/>
    <property type="molecule type" value="Transcribed_RNA"/>
</dbReference>
<dbReference type="InterPro" id="IPR036875">
    <property type="entry name" value="Znf_CCHC_sf"/>
</dbReference>
<keyword evidence="1" id="KW-0863">Zinc-finger</keyword>
<dbReference type="PROSITE" id="PS50158">
    <property type="entry name" value="ZF_CCHC"/>
    <property type="match status" value="1"/>
</dbReference>
<feature type="region of interest" description="Disordered" evidence="2">
    <location>
        <begin position="294"/>
        <end position="337"/>
    </location>
</feature>
<protein>
    <submittedName>
        <fullName evidence="4">(northern house mosquito) hypothetical protein</fullName>
    </submittedName>
</protein>
<feature type="compositionally biased region" description="Basic and acidic residues" evidence="2">
    <location>
        <begin position="326"/>
        <end position="337"/>
    </location>
</feature>
<keyword evidence="1" id="KW-0862">Zinc</keyword>
<dbReference type="EMBL" id="HBUE01031295">
    <property type="protein sequence ID" value="CAG6456634.1"/>
    <property type="molecule type" value="Transcribed_RNA"/>
</dbReference>
<dbReference type="EMBL" id="HBUE01146834">
    <property type="protein sequence ID" value="CAG6503411.1"/>
    <property type="molecule type" value="Transcribed_RNA"/>
</dbReference>